<evidence type="ECO:0000256" key="1">
    <source>
        <dbReference type="SAM" id="Phobius"/>
    </source>
</evidence>
<keyword evidence="1" id="KW-0472">Membrane</keyword>
<reference evidence="2" key="2">
    <citation type="submission" date="2020-06" db="EMBL/GenBank/DDBJ databases">
        <title>Helianthus annuus Genome sequencing and assembly Release 2.</title>
        <authorList>
            <person name="Gouzy J."/>
            <person name="Langlade N."/>
            <person name="Munos S."/>
        </authorList>
    </citation>
    <scope>NUCLEOTIDE SEQUENCE</scope>
    <source>
        <tissue evidence="2">Leaves</tissue>
    </source>
</reference>
<proteinExistence type="predicted"/>
<dbReference type="Proteomes" id="UP000215914">
    <property type="component" value="Unassembled WGS sequence"/>
</dbReference>
<accession>A0A9K3GW44</accession>
<organism evidence="2 3">
    <name type="scientific">Helianthus annuus</name>
    <name type="common">Common sunflower</name>
    <dbReference type="NCBI Taxonomy" id="4232"/>
    <lineage>
        <taxon>Eukaryota</taxon>
        <taxon>Viridiplantae</taxon>
        <taxon>Streptophyta</taxon>
        <taxon>Embryophyta</taxon>
        <taxon>Tracheophyta</taxon>
        <taxon>Spermatophyta</taxon>
        <taxon>Magnoliopsida</taxon>
        <taxon>eudicotyledons</taxon>
        <taxon>Gunneridae</taxon>
        <taxon>Pentapetalae</taxon>
        <taxon>asterids</taxon>
        <taxon>campanulids</taxon>
        <taxon>Asterales</taxon>
        <taxon>Asteraceae</taxon>
        <taxon>Asteroideae</taxon>
        <taxon>Heliantheae alliance</taxon>
        <taxon>Heliantheae</taxon>
        <taxon>Helianthus</taxon>
    </lineage>
</organism>
<comment type="caution">
    <text evidence="2">The sequence shown here is derived from an EMBL/GenBank/DDBJ whole genome shotgun (WGS) entry which is preliminary data.</text>
</comment>
<sequence>MEFDDHLTCSWSAVELINRFVVIVAWIAFLSSAPWSLTETETDYAIML</sequence>
<name>A0A9K3GW44_HELAN</name>
<keyword evidence="1" id="KW-0812">Transmembrane</keyword>
<keyword evidence="1" id="KW-1133">Transmembrane helix</keyword>
<keyword evidence="3" id="KW-1185">Reference proteome</keyword>
<evidence type="ECO:0000313" key="2">
    <source>
        <dbReference type="EMBL" id="KAF5758067.1"/>
    </source>
</evidence>
<feature type="transmembrane region" description="Helical" evidence="1">
    <location>
        <begin position="20"/>
        <end position="38"/>
    </location>
</feature>
<dbReference type="EMBL" id="MNCJ02000331">
    <property type="protein sequence ID" value="KAF5758067.1"/>
    <property type="molecule type" value="Genomic_DNA"/>
</dbReference>
<evidence type="ECO:0000313" key="3">
    <source>
        <dbReference type="Proteomes" id="UP000215914"/>
    </source>
</evidence>
<reference evidence="2" key="1">
    <citation type="journal article" date="2017" name="Nature">
        <title>The sunflower genome provides insights into oil metabolism, flowering and Asterid evolution.</title>
        <authorList>
            <person name="Badouin H."/>
            <person name="Gouzy J."/>
            <person name="Grassa C.J."/>
            <person name="Murat F."/>
            <person name="Staton S.E."/>
            <person name="Cottret L."/>
            <person name="Lelandais-Briere C."/>
            <person name="Owens G.L."/>
            <person name="Carrere S."/>
            <person name="Mayjonade B."/>
            <person name="Legrand L."/>
            <person name="Gill N."/>
            <person name="Kane N.C."/>
            <person name="Bowers J.E."/>
            <person name="Hubner S."/>
            <person name="Bellec A."/>
            <person name="Berard A."/>
            <person name="Berges H."/>
            <person name="Blanchet N."/>
            <person name="Boniface M.C."/>
            <person name="Brunel D."/>
            <person name="Catrice O."/>
            <person name="Chaidir N."/>
            <person name="Claudel C."/>
            <person name="Donnadieu C."/>
            <person name="Faraut T."/>
            <person name="Fievet G."/>
            <person name="Helmstetter N."/>
            <person name="King M."/>
            <person name="Knapp S.J."/>
            <person name="Lai Z."/>
            <person name="Le Paslier M.C."/>
            <person name="Lippi Y."/>
            <person name="Lorenzon L."/>
            <person name="Mandel J.R."/>
            <person name="Marage G."/>
            <person name="Marchand G."/>
            <person name="Marquand E."/>
            <person name="Bret-Mestries E."/>
            <person name="Morien E."/>
            <person name="Nambeesan S."/>
            <person name="Nguyen T."/>
            <person name="Pegot-Espagnet P."/>
            <person name="Pouilly N."/>
            <person name="Raftis F."/>
            <person name="Sallet E."/>
            <person name="Schiex T."/>
            <person name="Thomas J."/>
            <person name="Vandecasteele C."/>
            <person name="Vares D."/>
            <person name="Vear F."/>
            <person name="Vautrin S."/>
            <person name="Crespi M."/>
            <person name="Mangin B."/>
            <person name="Burke J.M."/>
            <person name="Salse J."/>
            <person name="Munos S."/>
            <person name="Vincourt P."/>
            <person name="Rieseberg L.H."/>
            <person name="Langlade N.B."/>
        </authorList>
    </citation>
    <scope>NUCLEOTIDE SEQUENCE</scope>
    <source>
        <tissue evidence="2">Leaves</tissue>
    </source>
</reference>
<gene>
    <name evidence="2" type="ORF">HanXRQr2_Chr16g0725101</name>
</gene>
<dbReference type="AlphaFoldDB" id="A0A9K3GW44"/>
<dbReference type="Gramene" id="mRNA:HanXRQr2_Chr16g0725101">
    <property type="protein sequence ID" value="mRNA:HanXRQr2_Chr16g0725101"/>
    <property type="gene ID" value="HanXRQr2_Chr16g0725101"/>
</dbReference>
<protein>
    <submittedName>
        <fullName evidence="2">Uncharacterized protein</fullName>
    </submittedName>
</protein>